<gene>
    <name evidence="2" type="ORF">SAMN05216404_10362</name>
</gene>
<dbReference type="Pfam" id="PF00196">
    <property type="entry name" value="GerE"/>
    <property type="match status" value="1"/>
</dbReference>
<dbReference type="InterPro" id="IPR017470">
    <property type="entry name" value="Tscrpt_reg_EpsA"/>
</dbReference>
<protein>
    <submittedName>
        <fullName evidence="2">Transcriptional regulator EpsA</fullName>
    </submittedName>
</protein>
<dbReference type="InterPro" id="IPR016032">
    <property type="entry name" value="Sig_transdc_resp-reg_C-effctor"/>
</dbReference>
<organism evidence="2 3">
    <name type="scientific">Nitrosospira multiformis</name>
    <dbReference type="NCBI Taxonomy" id="1231"/>
    <lineage>
        <taxon>Bacteria</taxon>
        <taxon>Pseudomonadati</taxon>
        <taxon>Pseudomonadota</taxon>
        <taxon>Betaproteobacteria</taxon>
        <taxon>Nitrosomonadales</taxon>
        <taxon>Nitrosomonadaceae</taxon>
        <taxon>Nitrosospira</taxon>
    </lineage>
</organism>
<evidence type="ECO:0000313" key="3">
    <source>
        <dbReference type="Proteomes" id="UP000183898"/>
    </source>
</evidence>
<evidence type="ECO:0000259" key="1">
    <source>
        <dbReference type="PROSITE" id="PS50043"/>
    </source>
</evidence>
<dbReference type="SMART" id="SM00421">
    <property type="entry name" value="HTH_LUXR"/>
    <property type="match status" value="1"/>
</dbReference>
<dbReference type="GO" id="GO:0006355">
    <property type="term" value="P:regulation of DNA-templated transcription"/>
    <property type="evidence" value="ECO:0007669"/>
    <property type="project" value="InterPro"/>
</dbReference>
<name>A0A1H8EJ08_9PROT</name>
<reference evidence="2 3" key="1">
    <citation type="submission" date="2016-10" db="EMBL/GenBank/DDBJ databases">
        <authorList>
            <person name="de Groot N.N."/>
        </authorList>
    </citation>
    <scope>NUCLEOTIDE SEQUENCE [LARGE SCALE GENOMIC DNA]</scope>
    <source>
        <strain evidence="2 3">Nl18</strain>
    </source>
</reference>
<dbReference type="PROSITE" id="PS50043">
    <property type="entry name" value="HTH_LUXR_2"/>
    <property type="match status" value="1"/>
</dbReference>
<dbReference type="Gene3D" id="1.10.10.10">
    <property type="entry name" value="Winged helix-like DNA-binding domain superfamily/Winged helix DNA-binding domain"/>
    <property type="match status" value="1"/>
</dbReference>
<dbReference type="InterPro" id="IPR036388">
    <property type="entry name" value="WH-like_DNA-bd_sf"/>
</dbReference>
<dbReference type="EMBL" id="FOCT01000003">
    <property type="protein sequence ID" value="SEN19114.1"/>
    <property type="molecule type" value="Genomic_DNA"/>
</dbReference>
<dbReference type="Proteomes" id="UP000183898">
    <property type="component" value="Unassembled WGS sequence"/>
</dbReference>
<dbReference type="SUPFAM" id="SSF46894">
    <property type="entry name" value="C-terminal effector domain of the bipartite response regulators"/>
    <property type="match status" value="1"/>
</dbReference>
<dbReference type="CDD" id="cd06170">
    <property type="entry name" value="LuxR_C_like"/>
    <property type="match status" value="1"/>
</dbReference>
<dbReference type="GO" id="GO:0003677">
    <property type="term" value="F:DNA binding"/>
    <property type="evidence" value="ECO:0007669"/>
    <property type="project" value="InterPro"/>
</dbReference>
<dbReference type="NCBIfam" id="TIGR03020">
    <property type="entry name" value="EpsA"/>
    <property type="match status" value="1"/>
</dbReference>
<feature type="domain" description="HTH luxR-type" evidence="1">
    <location>
        <begin position="191"/>
        <end position="256"/>
    </location>
</feature>
<evidence type="ECO:0000313" key="2">
    <source>
        <dbReference type="EMBL" id="SEN19114.1"/>
    </source>
</evidence>
<accession>A0A1H8EJ08</accession>
<sequence>MNLPASFSVEHVERYHRIIQEWLEVSCHYDLLLWLQGEMQHYLPHEIMLAAWGDFEADVVCHDVVSALLEVRSENSDARALLPLLQGLFRRWLQLDRTPYALGSGEYGFLMEERVLQCPLGGALQGMHSMLVHGISDKRGQHDCLYVMFSSSRNISPSSMDVVGILLPYIDAAFGRIDPPPRNNRRIPIPLNLEEDGFSPREIAIMEWIRMGKTVSETAAILEVSTFTVKNCLLDLFQKLHAAGRSQVMPTAEKTSPNNK</sequence>
<dbReference type="AlphaFoldDB" id="A0A1H8EJ08"/>
<dbReference type="RefSeq" id="WP_139176713.1">
    <property type="nucleotide sequence ID" value="NZ_FOCT01000003.1"/>
</dbReference>
<proteinExistence type="predicted"/>
<dbReference type="InterPro" id="IPR000792">
    <property type="entry name" value="Tscrpt_reg_LuxR_C"/>
</dbReference>